<reference evidence="7 8" key="1">
    <citation type="submission" date="2017-03" db="EMBL/GenBank/DDBJ databases">
        <title>Genomes of endolithic fungi from Antarctica.</title>
        <authorList>
            <person name="Coleine C."/>
            <person name="Masonjones S."/>
            <person name="Stajich J.E."/>
        </authorList>
    </citation>
    <scope>NUCLEOTIDE SEQUENCE [LARGE SCALE GENOMIC DNA]</scope>
    <source>
        <strain evidence="7 8">CCFEE 5187</strain>
    </source>
</reference>
<evidence type="ECO:0008006" key="9">
    <source>
        <dbReference type="Google" id="ProtNLM"/>
    </source>
</evidence>
<name>A0A4U0XGE2_9PEZI</name>
<dbReference type="PANTHER" id="PTHR48068:SF4">
    <property type="entry name" value="TATA-BOX BINDING PROTEIN ASSOCIATED FACTOR 9"/>
    <property type="match status" value="1"/>
</dbReference>
<comment type="subcellular location">
    <subcellularLocation>
        <location evidence="1">Nucleus</location>
    </subcellularLocation>
</comment>
<dbReference type="GO" id="GO:0051123">
    <property type="term" value="P:RNA polymerase II preinitiation complex assembly"/>
    <property type="evidence" value="ECO:0007669"/>
    <property type="project" value="TreeGrafter"/>
</dbReference>
<dbReference type="Pfam" id="PF02291">
    <property type="entry name" value="TFIID-31kDa"/>
    <property type="match status" value="1"/>
</dbReference>
<keyword evidence="8" id="KW-1185">Reference proteome</keyword>
<keyword evidence="3" id="KW-0805">Transcription regulation</keyword>
<feature type="region of interest" description="Disordered" evidence="6">
    <location>
        <begin position="109"/>
        <end position="130"/>
    </location>
</feature>
<comment type="similarity">
    <text evidence="2">Belongs to the TAF9 family.</text>
</comment>
<dbReference type="EMBL" id="NAJN01000316">
    <property type="protein sequence ID" value="TKA75066.1"/>
    <property type="molecule type" value="Genomic_DNA"/>
</dbReference>
<dbReference type="Gene3D" id="1.10.20.10">
    <property type="entry name" value="Histone, subunit A"/>
    <property type="match status" value="1"/>
</dbReference>
<feature type="compositionally biased region" description="Acidic residues" evidence="6">
    <location>
        <begin position="205"/>
        <end position="217"/>
    </location>
</feature>
<keyword evidence="4" id="KW-0804">Transcription</keyword>
<dbReference type="Proteomes" id="UP000308768">
    <property type="component" value="Unassembled WGS sequence"/>
</dbReference>
<evidence type="ECO:0000256" key="3">
    <source>
        <dbReference type="ARBA" id="ARBA00023015"/>
    </source>
</evidence>
<dbReference type="CDD" id="cd07979">
    <property type="entry name" value="HFD_TAF9"/>
    <property type="match status" value="1"/>
</dbReference>
<organism evidence="7 8">
    <name type="scientific">Cryomyces minteri</name>
    <dbReference type="NCBI Taxonomy" id="331657"/>
    <lineage>
        <taxon>Eukaryota</taxon>
        <taxon>Fungi</taxon>
        <taxon>Dikarya</taxon>
        <taxon>Ascomycota</taxon>
        <taxon>Pezizomycotina</taxon>
        <taxon>Dothideomycetes</taxon>
        <taxon>Dothideomycetes incertae sedis</taxon>
        <taxon>Cryomyces</taxon>
    </lineage>
</organism>
<evidence type="ECO:0000256" key="1">
    <source>
        <dbReference type="ARBA" id="ARBA00004123"/>
    </source>
</evidence>
<dbReference type="AlphaFoldDB" id="A0A4U0XGE2"/>
<dbReference type="OrthoDB" id="341924at2759"/>
<dbReference type="PANTHER" id="PTHR48068">
    <property type="entry name" value="TAF9 RNA POLYMERASE II, TATA BOX-BINDING PROTEIN (TBP)-ASSOCIATED FACTOR"/>
    <property type="match status" value="1"/>
</dbReference>
<feature type="compositionally biased region" description="Low complexity" evidence="6">
    <location>
        <begin position="1"/>
        <end position="12"/>
    </location>
</feature>
<dbReference type="InterPro" id="IPR003162">
    <property type="entry name" value="TFIID-31"/>
</dbReference>
<evidence type="ECO:0000313" key="7">
    <source>
        <dbReference type="EMBL" id="TKA75066.1"/>
    </source>
</evidence>
<dbReference type="FunFam" id="1.10.20.10:FF:000069">
    <property type="entry name" value="Transcription initiation factor TFIID subunit"/>
    <property type="match status" value="1"/>
</dbReference>
<dbReference type="InterPro" id="IPR051431">
    <property type="entry name" value="TFIID_subunit_9"/>
</dbReference>
<feature type="region of interest" description="Disordered" evidence="6">
    <location>
        <begin position="203"/>
        <end position="277"/>
    </location>
</feature>
<evidence type="ECO:0000256" key="2">
    <source>
        <dbReference type="ARBA" id="ARBA00007646"/>
    </source>
</evidence>
<evidence type="ECO:0000256" key="5">
    <source>
        <dbReference type="ARBA" id="ARBA00023242"/>
    </source>
</evidence>
<dbReference type="GO" id="GO:0005669">
    <property type="term" value="C:transcription factor TFIID complex"/>
    <property type="evidence" value="ECO:0007669"/>
    <property type="project" value="TreeGrafter"/>
</dbReference>
<keyword evidence="5" id="KW-0539">Nucleus</keyword>
<dbReference type="InterPro" id="IPR009072">
    <property type="entry name" value="Histone-fold"/>
</dbReference>
<feature type="compositionally biased region" description="Low complexity" evidence="6">
    <location>
        <begin position="32"/>
        <end position="41"/>
    </location>
</feature>
<dbReference type="GO" id="GO:0003713">
    <property type="term" value="F:transcription coactivator activity"/>
    <property type="evidence" value="ECO:0007669"/>
    <property type="project" value="TreeGrafter"/>
</dbReference>
<proteinExistence type="inferred from homology"/>
<accession>A0A4U0XGE2</accession>
<sequence>MASPAAASAPLAHTNGAANGTTPPHSQPAPTPSTSTALPQTDGPPSLPLTSITDNGSSRRPRDARLLHLVLSSLGVSAYQERVPLQLMDFAYRYTSSILSDSLRLASEGYSSSTTNGTSSGTAKEKWDKSKADENGIGVAVLRQAIGSRLNYQFNAQLPKEFMLEQAADRNRIALPRVADRGFGVALPPERYCLTGVGWGLKDEWDSEEEEEEEEGGEQTTMAIEGGDAKAGRKSSRSSGADAQMDGVEEAEEDEDGQGGFEDVMGDGDGDREMGDG</sequence>
<dbReference type="STRING" id="331657.A0A4U0XGE2"/>
<feature type="compositionally biased region" description="Acidic residues" evidence="6">
    <location>
        <begin position="247"/>
        <end position="257"/>
    </location>
</feature>
<feature type="compositionally biased region" description="Low complexity" evidence="6">
    <location>
        <begin position="109"/>
        <end position="122"/>
    </location>
</feature>
<protein>
    <recommendedName>
        <fullName evidence="9">Transcription initiation factor TFIID subunit 9</fullName>
    </recommendedName>
</protein>
<dbReference type="GO" id="GO:0046982">
    <property type="term" value="F:protein heterodimerization activity"/>
    <property type="evidence" value="ECO:0007669"/>
    <property type="project" value="InterPro"/>
</dbReference>
<comment type="caution">
    <text evidence="7">The sequence shown here is derived from an EMBL/GenBank/DDBJ whole genome shotgun (WGS) entry which is preliminary data.</text>
</comment>
<evidence type="ECO:0000256" key="6">
    <source>
        <dbReference type="SAM" id="MobiDB-lite"/>
    </source>
</evidence>
<evidence type="ECO:0000256" key="4">
    <source>
        <dbReference type="ARBA" id="ARBA00023163"/>
    </source>
</evidence>
<evidence type="ECO:0000313" key="8">
    <source>
        <dbReference type="Proteomes" id="UP000308768"/>
    </source>
</evidence>
<dbReference type="GO" id="GO:0000124">
    <property type="term" value="C:SAGA complex"/>
    <property type="evidence" value="ECO:0007669"/>
    <property type="project" value="TreeGrafter"/>
</dbReference>
<dbReference type="SUPFAM" id="SSF47113">
    <property type="entry name" value="Histone-fold"/>
    <property type="match status" value="1"/>
</dbReference>
<feature type="region of interest" description="Disordered" evidence="6">
    <location>
        <begin position="1"/>
        <end position="60"/>
    </location>
</feature>
<dbReference type="GO" id="GO:0016251">
    <property type="term" value="F:RNA polymerase II general transcription initiation factor activity"/>
    <property type="evidence" value="ECO:0007669"/>
    <property type="project" value="TreeGrafter"/>
</dbReference>
<gene>
    <name evidence="7" type="ORF">B0A49_05761</name>
</gene>
<feature type="compositionally biased region" description="Polar residues" evidence="6">
    <location>
        <begin position="48"/>
        <end position="58"/>
    </location>
</feature>